<dbReference type="EMBL" id="OL685370">
    <property type="protein sequence ID" value="USC25899.1"/>
    <property type="molecule type" value="Genomic_DNA"/>
</dbReference>
<evidence type="ECO:0000313" key="1">
    <source>
        <dbReference type="EMBL" id="USC25899.1"/>
    </source>
</evidence>
<accession>A0AAE9LNG5</accession>
<organism evidence="1 2">
    <name type="scientific">Palpita vitrealis nucleopolyhedrovirus</name>
    <dbReference type="NCBI Taxonomy" id="2951960"/>
    <lineage>
        <taxon>Viruses</taxon>
        <taxon>Viruses incertae sedis</taxon>
        <taxon>Naldaviricetes</taxon>
        <taxon>Lefavirales</taxon>
        <taxon>Baculoviridae</taxon>
        <taxon>Alphabaculovirus</taxon>
        <taxon>Alphabaculovirus pavitrealis</taxon>
    </lineage>
</organism>
<sequence length="318" mass="37981">MSKRKKNQSVILEETSKRIRQPEECYNKNDHFLGFCNLDEIDYYQCLKLKFIPEQIMDTDYILTVFEMANVVSKQVRQYNSIDDVHYYNTVRDVLILIKNARQVLSNAVKKKYYDDLLILKKNEDLQSYDYLIKVFFEISESMHNEIKKITNKTINFFINTPDKLEIKNPNIVSNQFIYTKIQELFNKTITEKTKTILVKRPTTMNRIQIDWKTPTENEQKLTRQEIADKIVKPCFEQFGKILHLYVCPLNHNRIIIEYANSNSVQNAMVVNEKPRFAVKEFSVVQYYNMTKTEMVNQRYNTINKHIEQLKRSLESYT</sequence>
<dbReference type="Gene3D" id="3.30.70.330">
    <property type="match status" value="1"/>
</dbReference>
<dbReference type="Proteomes" id="UP001256712">
    <property type="component" value="Segment"/>
</dbReference>
<proteinExistence type="predicted"/>
<keyword evidence="2" id="KW-1185">Reference proteome</keyword>
<dbReference type="InterPro" id="IPR012677">
    <property type="entry name" value="Nucleotide-bd_a/b_plait_sf"/>
</dbReference>
<protein>
    <submittedName>
        <fullName evidence="1">Uncharacterized protein</fullName>
    </submittedName>
</protein>
<name>A0AAE9LNG5_9ABAC</name>
<evidence type="ECO:0000313" key="2">
    <source>
        <dbReference type="Proteomes" id="UP001256712"/>
    </source>
</evidence>
<reference evidence="1" key="1">
    <citation type="journal article" date="2022" name="J. Invertebr. Pathol.">
        <title>Identification of a new nucleopolyhedrovirus isolated from the olive leaf moth, Palpita vitrealis, from two locations in Egypt.</title>
        <authorList>
            <person name="El-Salamouny S."/>
            <person name="Wennmann J.T."/>
            <person name="Kleespies R.G."/>
            <person name="Richert-Poggeler K.R."/>
            <person name="Mansour A."/>
            <person name="Awad M."/>
            <person name="Agamy E."/>
            <person name="Salama R."/>
            <person name="Jehle J.A."/>
        </authorList>
    </citation>
    <scope>NUCLEOTIDE SEQUENCE</scope>
    <source>
        <strain evidence="1">Giza 2005</strain>
    </source>
</reference>